<evidence type="ECO:0000256" key="2">
    <source>
        <dbReference type="SAM" id="Phobius"/>
    </source>
</evidence>
<reference evidence="3 4" key="1">
    <citation type="submission" date="2015-06" db="EMBL/GenBank/DDBJ databases">
        <title>Genome sequence of Pseudoalteromonas peptidolytica.</title>
        <authorList>
            <person name="Xie B.-B."/>
            <person name="Rong J.-C."/>
            <person name="Qin Q.-L."/>
            <person name="Zhang Y.-Z."/>
        </authorList>
    </citation>
    <scope>NUCLEOTIDE SEQUENCE [LARGE SCALE GENOMIC DNA]</scope>
    <source>
        <strain evidence="3 4">F12-50-A1</strain>
    </source>
</reference>
<evidence type="ECO:0000256" key="1">
    <source>
        <dbReference type="SAM" id="Coils"/>
    </source>
</evidence>
<sequence>MDKRIEPELPSITPDLDQVEAFKDSLNQTNNKLPASAANPSESKSVTNQKTGIIGWISIAAIVALAVAVFGLYKQLSEAQAQLLASTTRIAQLEHTLSATDEEMDLSAGAMQAKLATLTERTDELWSQMDKLWGSAWRRNQSEIKQLKSQLDSATKSQSGINLKVNTLSQSQTEMGLKLSLLEEQQQSAENLKSQITALKSTVDKLNTQSQSRDTKQIEIGSSLAQLEMTQAAISEKLEQLSLRLTSTNSNRTQQKTD</sequence>
<organism evidence="3 4">
    <name type="scientific">Pseudoalteromonas peptidolytica F12-50-A1</name>
    <dbReference type="NCBI Taxonomy" id="1315280"/>
    <lineage>
        <taxon>Bacteria</taxon>
        <taxon>Pseudomonadati</taxon>
        <taxon>Pseudomonadota</taxon>
        <taxon>Gammaproteobacteria</taxon>
        <taxon>Alteromonadales</taxon>
        <taxon>Pseudoalteromonadaceae</taxon>
        <taxon>Pseudoalteromonas</taxon>
    </lineage>
</organism>
<dbReference type="Proteomes" id="UP000660708">
    <property type="component" value="Unassembled WGS sequence"/>
</dbReference>
<keyword evidence="1" id="KW-0175">Coiled coil</keyword>
<comment type="caution">
    <text evidence="3">The sequence shown here is derived from an EMBL/GenBank/DDBJ whole genome shotgun (WGS) entry which is preliminary data.</text>
</comment>
<evidence type="ECO:0000313" key="4">
    <source>
        <dbReference type="Proteomes" id="UP000660708"/>
    </source>
</evidence>
<keyword evidence="2" id="KW-1133">Transmembrane helix</keyword>
<proteinExistence type="predicted"/>
<dbReference type="AlphaFoldDB" id="A0A8I0T530"/>
<dbReference type="EMBL" id="AQHF01000026">
    <property type="protein sequence ID" value="MBE0347640.1"/>
    <property type="molecule type" value="Genomic_DNA"/>
</dbReference>
<feature type="transmembrane region" description="Helical" evidence="2">
    <location>
        <begin position="53"/>
        <end position="73"/>
    </location>
</feature>
<keyword evidence="2" id="KW-0812">Transmembrane</keyword>
<accession>A0A8I0T530</accession>
<keyword evidence="4" id="KW-1185">Reference proteome</keyword>
<feature type="coiled-coil region" evidence="1">
    <location>
        <begin position="182"/>
        <end position="244"/>
    </location>
</feature>
<name>A0A8I0T530_9GAMM</name>
<keyword evidence="2" id="KW-0472">Membrane</keyword>
<protein>
    <submittedName>
        <fullName evidence="3">Uncharacterized protein</fullName>
    </submittedName>
</protein>
<gene>
    <name evidence="3" type="ORF">PPEP_a2142</name>
</gene>
<evidence type="ECO:0000313" key="3">
    <source>
        <dbReference type="EMBL" id="MBE0347640.1"/>
    </source>
</evidence>
<dbReference type="RefSeq" id="WP_147391489.1">
    <property type="nucleotide sequence ID" value="NZ_AQHF01000026.1"/>
</dbReference>